<evidence type="ECO:0000259" key="7">
    <source>
        <dbReference type="PROSITE" id="PS50103"/>
    </source>
</evidence>
<evidence type="ECO:0000256" key="4">
    <source>
        <dbReference type="ARBA" id="ARBA00023125"/>
    </source>
</evidence>
<dbReference type="InterPro" id="IPR000571">
    <property type="entry name" value="Znf_CCCH"/>
</dbReference>
<evidence type="ECO:0000313" key="9">
    <source>
        <dbReference type="EMBL" id="KAJ6801836.1"/>
    </source>
</evidence>
<keyword evidence="10" id="KW-1185">Reference proteome</keyword>
<evidence type="ECO:0000256" key="1">
    <source>
        <dbReference type="ARBA" id="ARBA00022723"/>
    </source>
</evidence>
<feature type="region of interest" description="Disordered" evidence="6">
    <location>
        <begin position="29"/>
        <end position="83"/>
    </location>
</feature>
<feature type="zinc finger region" description="C3H1-type" evidence="5">
    <location>
        <begin position="343"/>
        <end position="371"/>
    </location>
</feature>
<feature type="zinc finger region" description="C3H1-type" evidence="5">
    <location>
        <begin position="120"/>
        <end position="141"/>
    </location>
</feature>
<feature type="zinc finger region" description="C3H1-type" evidence="5">
    <location>
        <begin position="155"/>
        <end position="183"/>
    </location>
</feature>
<evidence type="ECO:0000256" key="5">
    <source>
        <dbReference type="PROSITE-ProRule" id="PRU00723"/>
    </source>
</evidence>
<name>A0AAX6DMG8_IRIPA</name>
<feature type="domain" description="C3H1-type" evidence="7">
    <location>
        <begin position="296"/>
        <end position="324"/>
    </location>
</feature>
<keyword evidence="3 5" id="KW-0862">Zinc</keyword>
<feature type="region of interest" description="Disordered" evidence="6">
    <location>
        <begin position="371"/>
        <end position="409"/>
    </location>
</feature>
<organism evidence="8 10">
    <name type="scientific">Iris pallida</name>
    <name type="common">Sweet iris</name>
    <dbReference type="NCBI Taxonomy" id="29817"/>
    <lineage>
        <taxon>Eukaryota</taxon>
        <taxon>Viridiplantae</taxon>
        <taxon>Streptophyta</taxon>
        <taxon>Embryophyta</taxon>
        <taxon>Tracheophyta</taxon>
        <taxon>Spermatophyta</taxon>
        <taxon>Magnoliopsida</taxon>
        <taxon>Liliopsida</taxon>
        <taxon>Asparagales</taxon>
        <taxon>Iridaceae</taxon>
        <taxon>Iridoideae</taxon>
        <taxon>Irideae</taxon>
        <taxon>Iris</taxon>
    </lineage>
</organism>
<evidence type="ECO:0000313" key="8">
    <source>
        <dbReference type="EMBL" id="KAJ6792990.1"/>
    </source>
</evidence>
<evidence type="ECO:0000256" key="6">
    <source>
        <dbReference type="SAM" id="MobiDB-lite"/>
    </source>
</evidence>
<accession>A0AAX6DMG8</accession>
<feature type="domain" description="C3H1-type" evidence="7">
    <location>
        <begin position="343"/>
        <end position="371"/>
    </location>
</feature>
<feature type="compositionally biased region" description="Basic and acidic residues" evidence="6">
    <location>
        <begin position="54"/>
        <end position="80"/>
    </location>
</feature>
<keyword evidence="2 5" id="KW-0863">Zinc-finger</keyword>
<dbReference type="PANTHER" id="PTHR12506">
    <property type="entry name" value="PROTEIN PHOSPHATASE RELATED"/>
    <property type="match status" value="1"/>
</dbReference>
<dbReference type="Pfam" id="PF14608">
    <property type="entry name" value="zf-CCCH_2"/>
    <property type="match status" value="1"/>
</dbReference>
<dbReference type="GO" id="GO:0008270">
    <property type="term" value="F:zinc ion binding"/>
    <property type="evidence" value="ECO:0007669"/>
    <property type="project" value="UniProtKB-KW"/>
</dbReference>
<feature type="domain" description="C3H1-type" evidence="7">
    <location>
        <begin position="120"/>
        <end position="141"/>
    </location>
</feature>
<dbReference type="Gene3D" id="4.10.1000.10">
    <property type="entry name" value="Zinc finger, CCCH-type"/>
    <property type="match status" value="4"/>
</dbReference>
<dbReference type="AlphaFoldDB" id="A0AAX6DMG8"/>
<feature type="domain" description="C3H1-type" evidence="7">
    <location>
        <begin position="87"/>
        <end position="115"/>
    </location>
</feature>
<feature type="domain" description="C3H1-type" evidence="7">
    <location>
        <begin position="155"/>
        <end position="183"/>
    </location>
</feature>
<dbReference type="Pfam" id="PF00642">
    <property type="entry name" value="zf-CCCH"/>
    <property type="match status" value="4"/>
</dbReference>
<evidence type="ECO:0000256" key="2">
    <source>
        <dbReference type="ARBA" id="ARBA00022771"/>
    </source>
</evidence>
<dbReference type="EMBL" id="JANAVB010037618">
    <property type="protein sequence ID" value="KAJ6801836.1"/>
    <property type="molecule type" value="Genomic_DNA"/>
</dbReference>
<keyword evidence="1 5" id="KW-0479">Metal-binding</keyword>
<comment type="caution">
    <text evidence="8">The sequence shown here is derived from an EMBL/GenBank/DDBJ whole genome shotgun (WGS) entry which is preliminary data.</text>
</comment>
<feature type="compositionally biased region" description="Polar residues" evidence="6">
    <location>
        <begin position="375"/>
        <end position="409"/>
    </location>
</feature>
<proteinExistence type="predicted"/>
<sequence length="409" mass="45558">MGSSHSSNASNVETLTSQLETLITLLESSLTRAQPLSPNPNVPDESPEPESREEEPKPKEEENADRSPEEVEESEKEKGDAFPYTLRPAEHDCAYYVRTGVCRYGLNCKFNHPPDRMKAKYYMTPGGCKYGNGCNYVHQEKNEVVELNFLGLPLRPGRKECMYYMRTGACKYSTNCWYHHPDPTAVGRQDSLSAYQNGGSPQQHALPAQMPMTSWPSQGTPNEPITCLGAPQSFVPGYYSPPHPNQWNGYQVPVNPSYPTGMHVQHPSLASNMKDASRVASDAAPRKVQTGEYPERPGQPECHFFVKTGVCKFKGACKFHHPKSRFPKTPRVVLNTVGLPPLRPDQTVCTHYSRHGICKYGQSCRYNHPTAAVAPTTSSRSDSQDGSVQPRSEVRTGSSSNYPNQESEW</sequence>
<dbReference type="SMART" id="SM00356">
    <property type="entry name" value="ZnF_C3H1"/>
    <property type="match status" value="5"/>
</dbReference>
<reference evidence="8" key="2">
    <citation type="submission" date="2023-04" db="EMBL/GenBank/DDBJ databases">
        <authorList>
            <person name="Bruccoleri R.E."/>
            <person name="Oakeley E.J."/>
            <person name="Faust A.-M."/>
            <person name="Dessus-Babus S."/>
            <person name="Altorfer M."/>
            <person name="Burckhardt D."/>
            <person name="Oertli M."/>
            <person name="Naumann U."/>
            <person name="Petersen F."/>
            <person name="Wong J."/>
        </authorList>
    </citation>
    <scope>NUCLEOTIDE SEQUENCE</scope>
    <source>
        <strain evidence="8">GSM-AAB239-AS_SAM_17_03QT</strain>
        <tissue evidence="8">Leaf</tissue>
    </source>
</reference>
<dbReference type="EMBL" id="JANAVB010043220">
    <property type="protein sequence ID" value="KAJ6792990.1"/>
    <property type="molecule type" value="Genomic_DNA"/>
</dbReference>
<gene>
    <name evidence="8" type="ORF">M6B38_112225</name>
    <name evidence="9" type="ORF">M6B38_196360</name>
</gene>
<evidence type="ECO:0000313" key="10">
    <source>
        <dbReference type="Proteomes" id="UP001140949"/>
    </source>
</evidence>
<dbReference type="GO" id="GO:0003729">
    <property type="term" value="F:mRNA binding"/>
    <property type="evidence" value="ECO:0007669"/>
    <property type="project" value="UniProtKB-ARBA"/>
</dbReference>
<dbReference type="InterPro" id="IPR050974">
    <property type="entry name" value="Plant_ZF_CCCH"/>
</dbReference>
<dbReference type="GO" id="GO:0003677">
    <property type="term" value="F:DNA binding"/>
    <property type="evidence" value="ECO:0007669"/>
    <property type="project" value="UniProtKB-KW"/>
</dbReference>
<dbReference type="InterPro" id="IPR036855">
    <property type="entry name" value="Znf_CCCH_sf"/>
</dbReference>
<evidence type="ECO:0000256" key="3">
    <source>
        <dbReference type="ARBA" id="ARBA00022833"/>
    </source>
</evidence>
<feature type="zinc finger region" description="C3H1-type" evidence="5">
    <location>
        <begin position="87"/>
        <end position="115"/>
    </location>
</feature>
<dbReference type="SUPFAM" id="SSF90229">
    <property type="entry name" value="CCCH zinc finger"/>
    <property type="match status" value="4"/>
</dbReference>
<protein>
    <submittedName>
        <fullName evidence="8">Zinc finger CCCH domain-containing protein 65-like</fullName>
    </submittedName>
</protein>
<feature type="zinc finger region" description="C3H1-type" evidence="5">
    <location>
        <begin position="296"/>
        <end position="324"/>
    </location>
</feature>
<dbReference type="PROSITE" id="PS50103">
    <property type="entry name" value="ZF_C3H1"/>
    <property type="match status" value="5"/>
</dbReference>
<reference evidence="8" key="1">
    <citation type="journal article" date="2023" name="GigaByte">
        <title>Genome assembly of the bearded iris, Iris pallida Lam.</title>
        <authorList>
            <person name="Bruccoleri R.E."/>
            <person name="Oakeley E.J."/>
            <person name="Faust A.M.E."/>
            <person name="Altorfer M."/>
            <person name="Dessus-Babus S."/>
            <person name="Burckhardt D."/>
            <person name="Oertli M."/>
            <person name="Naumann U."/>
            <person name="Petersen F."/>
            <person name="Wong J."/>
        </authorList>
    </citation>
    <scope>NUCLEOTIDE SEQUENCE</scope>
    <source>
        <strain evidence="8">GSM-AAB239-AS_SAM_17_03QT</strain>
    </source>
</reference>
<dbReference type="PANTHER" id="PTHR12506:SF20">
    <property type="entry name" value="ZINC FINGER CCCH DOMAIN-CONTAINING PROTEIN 67"/>
    <property type="match status" value="1"/>
</dbReference>
<dbReference type="Proteomes" id="UP001140949">
    <property type="component" value="Unassembled WGS sequence"/>
</dbReference>
<keyword evidence="4" id="KW-0238">DNA-binding</keyword>